<evidence type="ECO:0000256" key="1">
    <source>
        <dbReference type="SAM" id="MobiDB-lite"/>
    </source>
</evidence>
<feature type="chain" id="PRO_5031295573" evidence="2">
    <location>
        <begin position="16"/>
        <end position="225"/>
    </location>
</feature>
<dbReference type="AlphaFoldDB" id="A0A7S2FQG9"/>
<feature type="compositionally biased region" description="Basic and acidic residues" evidence="1">
    <location>
        <begin position="121"/>
        <end position="158"/>
    </location>
</feature>
<evidence type="ECO:0000256" key="2">
    <source>
        <dbReference type="SAM" id="SignalP"/>
    </source>
</evidence>
<feature type="region of interest" description="Disordered" evidence="1">
    <location>
        <begin position="52"/>
        <end position="186"/>
    </location>
</feature>
<sequence length="225" mass="26004">MTAIFFAYLVVSTLGTELSYFADLSPTIKRYWSKLSKKRDGGNPACMELSKLPQGDEFEKRGSPLPLELSPNALEEREFSTTKEHEVEEKQFDIESSPLPKYNKIEKRESSPPQESSSNTLEKRELSVTKEREDEEKKHLDIESFPFPEEKKYEKRESSPPPQEQEAEEKGSPDTEAFPSSKENDVQYQELYGVEEHSNIALRLRNDEDLEQKLIQYEIGATFEL</sequence>
<feature type="signal peptide" evidence="2">
    <location>
        <begin position="1"/>
        <end position="15"/>
    </location>
</feature>
<keyword evidence="2" id="KW-0732">Signal</keyword>
<organism evidence="3">
    <name type="scientific">Octactis speculum</name>
    <dbReference type="NCBI Taxonomy" id="3111310"/>
    <lineage>
        <taxon>Eukaryota</taxon>
        <taxon>Sar</taxon>
        <taxon>Stramenopiles</taxon>
        <taxon>Ochrophyta</taxon>
        <taxon>Dictyochophyceae</taxon>
        <taxon>Dictyochales</taxon>
        <taxon>Dictyochaceae</taxon>
        <taxon>Octactis</taxon>
    </lineage>
</organism>
<accession>A0A7S2FQG9</accession>
<evidence type="ECO:0000313" key="3">
    <source>
        <dbReference type="EMBL" id="CAD9405386.1"/>
    </source>
</evidence>
<feature type="compositionally biased region" description="Basic and acidic residues" evidence="1">
    <location>
        <begin position="74"/>
        <end position="93"/>
    </location>
</feature>
<feature type="compositionally biased region" description="Polar residues" evidence="1">
    <location>
        <begin position="111"/>
        <end position="120"/>
    </location>
</feature>
<dbReference type="EMBL" id="HBGS01018518">
    <property type="protein sequence ID" value="CAD9405386.1"/>
    <property type="molecule type" value="Transcribed_RNA"/>
</dbReference>
<proteinExistence type="predicted"/>
<protein>
    <submittedName>
        <fullName evidence="3">Uncharacterized protein</fullName>
    </submittedName>
</protein>
<name>A0A7S2FQG9_9STRA</name>
<gene>
    <name evidence="3" type="ORF">DSPE1174_LOCUS9690</name>
</gene>
<reference evidence="3" key="1">
    <citation type="submission" date="2021-01" db="EMBL/GenBank/DDBJ databases">
        <authorList>
            <person name="Corre E."/>
            <person name="Pelletier E."/>
            <person name="Niang G."/>
            <person name="Scheremetjew M."/>
            <person name="Finn R."/>
            <person name="Kale V."/>
            <person name="Holt S."/>
            <person name="Cochrane G."/>
            <person name="Meng A."/>
            <person name="Brown T."/>
            <person name="Cohen L."/>
        </authorList>
    </citation>
    <scope>NUCLEOTIDE SEQUENCE</scope>
    <source>
        <strain evidence="3">CCMP1381</strain>
    </source>
</reference>